<keyword evidence="8" id="KW-1185">Reference proteome</keyword>
<name>A0A4S8QKL4_9HELO</name>
<organism evidence="7 8">
    <name type="scientific">Botrytis galanthina</name>
    <dbReference type="NCBI Taxonomy" id="278940"/>
    <lineage>
        <taxon>Eukaryota</taxon>
        <taxon>Fungi</taxon>
        <taxon>Dikarya</taxon>
        <taxon>Ascomycota</taxon>
        <taxon>Pezizomycotina</taxon>
        <taxon>Leotiomycetes</taxon>
        <taxon>Helotiales</taxon>
        <taxon>Sclerotiniaceae</taxon>
        <taxon>Botrytis</taxon>
    </lineage>
</organism>
<evidence type="ECO:0000256" key="4">
    <source>
        <dbReference type="ARBA" id="ARBA00022679"/>
    </source>
</evidence>
<evidence type="ECO:0000256" key="1">
    <source>
        <dbReference type="ARBA" id="ARBA00001933"/>
    </source>
</evidence>
<dbReference type="EMBL" id="PQXL01000479">
    <property type="protein sequence ID" value="THV45507.1"/>
    <property type="molecule type" value="Genomic_DNA"/>
</dbReference>
<dbReference type="InterPro" id="IPR050478">
    <property type="entry name" value="Ethylene_sulfur-biosynth"/>
</dbReference>
<keyword evidence="4" id="KW-0808">Transferase</keyword>
<evidence type="ECO:0000256" key="2">
    <source>
        <dbReference type="ARBA" id="ARBA00007441"/>
    </source>
</evidence>
<dbReference type="PANTHER" id="PTHR43795">
    <property type="entry name" value="BIFUNCTIONAL ASPARTATE AMINOTRANSFERASE AND GLUTAMATE/ASPARTATE-PREPHENATE AMINOTRANSFERASE-RELATED"/>
    <property type="match status" value="1"/>
</dbReference>
<evidence type="ECO:0000313" key="7">
    <source>
        <dbReference type="EMBL" id="THV45507.1"/>
    </source>
</evidence>
<dbReference type="InterPro" id="IPR015424">
    <property type="entry name" value="PyrdxlP-dep_Trfase"/>
</dbReference>
<evidence type="ECO:0000256" key="3">
    <source>
        <dbReference type="ARBA" id="ARBA00022576"/>
    </source>
</evidence>
<dbReference type="SUPFAM" id="SSF53383">
    <property type="entry name" value="PLP-dependent transferases"/>
    <property type="match status" value="1"/>
</dbReference>
<accession>A0A4S8QKL4</accession>
<gene>
    <name evidence="7" type="ORF">BGAL_0480g00040</name>
</gene>
<reference evidence="7 8" key="1">
    <citation type="submission" date="2017-12" db="EMBL/GenBank/DDBJ databases">
        <title>Comparative genomics of Botrytis spp.</title>
        <authorList>
            <person name="Valero-Jimenez C.A."/>
            <person name="Tapia P."/>
            <person name="Veloso J."/>
            <person name="Silva-Moreno E."/>
            <person name="Staats M."/>
            <person name="Valdes J.H."/>
            <person name="Van Kan J.A.L."/>
        </authorList>
    </citation>
    <scope>NUCLEOTIDE SEQUENCE [LARGE SCALE GENOMIC DNA]</scope>
    <source>
        <strain evidence="7 8">MUCL435</strain>
    </source>
</reference>
<comment type="caution">
    <text evidence="7">The sequence shown here is derived from an EMBL/GenBank/DDBJ whole genome shotgun (WGS) entry which is preliminary data.</text>
</comment>
<dbReference type="GO" id="GO:0030170">
    <property type="term" value="F:pyridoxal phosphate binding"/>
    <property type="evidence" value="ECO:0007669"/>
    <property type="project" value="InterPro"/>
</dbReference>
<evidence type="ECO:0000313" key="8">
    <source>
        <dbReference type="Proteomes" id="UP000308671"/>
    </source>
</evidence>
<dbReference type="AlphaFoldDB" id="A0A4S8QKL4"/>
<comment type="similarity">
    <text evidence="2">Belongs to the class-I pyridoxal-phosphate-dependent aminotransferase family.</text>
</comment>
<feature type="domain" description="Aminotransferase class I/classII large" evidence="6">
    <location>
        <begin position="73"/>
        <end position="402"/>
    </location>
</feature>
<dbReference type="Proteomes" id="UP000308671">
    <property type="component" value="Unassembled WGS sequence"/>
</dbReference>
<dbReference type="InterPro" id="IPR004839">
    <property type="entry name" value="Aminotransferase_I/II_large"/>
</dbReference>
<dbReference type="Gene3D" id="3.40.640.10">
    <property type="entry name" value="Type I PLP-dependent aspartate aminotransferase-like (Major domain)"/>
    <property type="match status" value="1"/>
</dbReference>
<sequence>MAILSKRGSANVSNIMPRIPKAILESGWIPNEDSIIDMSMAENWLIRDEILEIQKTIANESVNNEHLNFPKGFWGDPELLRSLASFFNKYFNPKIPVLATHIGVAPGAAGCIDAVLFNICDAHEGILVPGPHWNGYDTFCRLRAHVTPVLVEIPDLENPASFLTELENGLVNAPCPIKALMISNPHNPLGRCYSHEQLEACLIFCQKNNLHLISDEIFGPVSFECPDLPSEEHFVSILSLDYQALGCDQSRVHMIWSPSKVFALSGLRLANKDLRDGLALAAFSNVSILSSILTKALLCSPNLEEIMNLNSRRHHQSYMVMTSFLKEMGVPYLPCNATPFLMARIAPDASSWEDEAAAVKKLNDIGVWVSAGRGQHMPESAKGWARLTFTLEPVRLKEGLERMRSVLGREKVA</sequence>
<proteinExistence type="inferred from homology"/>
<dbReference type="InterPro" id="IPR015422">
    <property type="entry name" value="PyrdxlP-dep_Trfase_small"/>
</dbReference>
<evidence type="ECO:0000256" key="5">
    <source>
        <dbReference type="ARBA" id="ARBA00022898"/>
    </source>
</evidence>
<keyword evidence="5" id="KW-0663">Pyridoxal phosphate</keyword>
<dbReference type="CDD" id="cd00609">
    <property type="entry name" value="AAT_like"/>
    <property type="match status" value="1"/>
</dbReference>
<dbReference type="GO" id="GO:0008483">
    <property type="term" value="F:transaminase activity"/>
    <property type="evidence" value="ECO:0007669"/>
    <property type="project" value="UniProtKB-KW"/>
</dbReference>
<dbReference type="Pfam" id="PF00155">
    <property type="entry name" value="Aminotran_1_2"/>
    <property type="match status" value="1"/>
</dbReference>
<protein>
    <recommendedName>
        <fullName evidence="6">Aminotransferase class I/classII large domain-containing protein</fullName>
    </recommendedName>
</protein>
<dbReference type="Gene3D" id="3.90.1150.10">
    <property type="entry name" value="Aspartate Aminotransferase, domain 1"/>
    <property type="match status" value="1"/>
</dbReference>
<dbReference type="InterPro" id="IPR015421">
    <property type="entry name" value="PyrdxlP-dep_Trfase_major"/>
</dbReference>
<dbReference type="GO" id="GO:0006520">
    <property type="term" value="P:amino acid metabolic process"/>
    <property type="evidence" value="ECO:0007669"/>
    <property type="project" value="TreeGrafter"/>
</dbReference>
<dbReference type="PRINTS" id="PR00753">
    <property type="entry name" value="ACCSYNTHASE"/>
</dbReference>
<dbReference type="PANTHER" id="PTHR43795:SF32">
    <property type="entry name" value="AMINOTRANSFERASE GLII-RELATED"/>
    <property type="match status" value="1"/>
</dbReference>
<comment type="cofactor">
    <cofactor evidence="1">
        <name>pyridoxal 5'-phosphate</name>
        <dbReference type="ChEBI" id="CHEBI:597326"/>
    </cofactor>
</comment>
<keyword evidence="3" id="KW-0032">Aminotransferase</keyword>
<evidence type="ECO:0000259" key="6">
    <source>
        <dbReference type="Pfam" id="PF00155"/>
    </source>
</evidence>
<dbReference type="OrthoDB" id="7042322at2759"/>